<dbReference type="PROSITE" id="PS51385">
    <property type="entry name" value="YJEF_N"/>
    <property type="match status" value="1"/>
</dbReference>
<evidence type="ECO:0000259" key="21">
    <source>
        <dbReference type="PROSITE" id="PS51385"/>
    </source>
</evidence>
<comment type="cofactor">
    <cofactor evidence="17">
        <name>Mg(2+)</name>
        <dbReference type="ChEBI" id="CHEBI:18420"/>
    </cofactor>
</comment>
<dbReference type="Gene3D" id="3.40.1190.20">
    <property type="match status" value="1"/>
</dbReference>
<evidence type="ECO:0000256" key="16">
    <source>
        <dbReference type="ARBA" id="ARBA00049209"/>
    </source>
</evidence>
<dbReference type="EMBL" id="JAHYBZ010000002">
    <property type="protein sequence ID" value="MBW6397921.1"/>
    <property type="molecule type" value="Genomic_DNA"/>
</dbReference>
<keyword evidence="11 18" id="KW-0413">Isomerase</keyword>
<dbReference type="HAMAP" id="MF_01966">
    <property type="entry name" value="NADHX_epimerase"/>
    <property type="match status" value="1"/>
</dbReference>
<feature type="binding site" evidence="18">
    <location>
        <position position="152"/>
    </location>
    <ligand>
        <name>(6S)-NADPHX</name>
        <dbReference type="ChEBI" id="CHEBI:64076"/>
    </ligand>
</feature>
<dbReference type="InterPro" id="IPR017953">
    <property type="entry name" value="Carbohydrate_kinase_pred_CS"/>
</dbReference>
<sequence>MEPDPGPLALLTPEEMGRADAAAIASGIPGERLMEAAGRAVARAAQRRFRPCRTLVLAGPGNNGGDGYVAARLLEQAGWPVAVAALAPPRPGSDAALAAARWRGPFAPFAPAAAARADLVIDAVFGAGLARPVEGLVAESLAAITAPILAVDVPSGLDGATGQVRGFAPRAALTVTFFRLKPGHLLLPGRELCGKTVLADIGLPASVLETVLPPCWENAPGLWRLPVPGLAAHKYSRGHVTIAAGAGMTGAARLAAAGARRAGAGLVTLVAPDRVAGDVLRAGDPGVIVTEAPAATLLGDPRRHVWVLGPGLPAEPASLALLDSVLAAGRQVVADAGLLAAAAGTPQRLRGAAVLTPHAGEFARLFGPIGEDRLSAARRAAALTGAVILLKGPDTVIAAPDGRAAINRHAPPFLATAGSGDVLAGVIAALLGSGVSPFDAAAAGAWLHGEAAFRCGPGLVAEDLAPALPAALAMASQAGRPRVAI</sequence>
<evidence type="ECO:0000256" key="15">
    <source>
        <dbReference type="ARBA" id="ARBA00048238"/>
    </source>
</evidence>
<dbReference type="Gene3D" id="3.40.50.10260">
    <property type="entry name" value="YjeF N-terminal domain"/>
    <property type="match status" value="1"/>
</dbReference>
<evidence type="ECO:0000256" key="17">
    <source>
        <dbReference type="HAMAP-Rule" id="MF_01965"/>
    </source>
</evidence>
<feature type="binding site" evidence="18">
    <location>
        <position position="122"/>
    </location>
    <ligand>
        <name>K(+)</name>
        <dbReference type="ChEBI" id="CHEBI:29103"/>
    </ligand>
</feature>
<dbReference type="NCBIfam" id="TIGR00197">
    <property type="entry name" value="yjeF_nterm"/>
    <property type="match status" value="1"/>
</dbReference>
<keyword evidence="9 18" id="KW-0630">Potassium</keyword>
<dbReference type="CDD" id="cd01171">
    <property type="entry name" value="YXKO-related"/>
    <property type="match status" value="1"/>
</dbReference>
<feature type="binding site" evidence="18">
    <location>
        <position position="155"/>
    </location>
    <ligand>
        <name>K(+)</name>
        <dbReference type="ChEBI" id="CHEBI:29103"/>
    </ligand>
</feature>
<comment type="similarity">
    <text evidence="4 19">In the C-terminal section; belongs to the NnrD/CARKD family.</text>
</comment>
<comment type="subunit">
    <text evidence="17">Homotetramer.</text>
</comment>
<keyword evidence="23" id="KW-1185">Reference proteome</keyword>
<keyword evidence="10 17" id="KW-0520">NAD</keyword>
<feature type="binding site" evidence="18">
    <location>
        <begin position="126"/>
        <end position="132"/>
    </location>
    <ligand>
        <name>(6S)-NADPHX</name>
        <dbReference type="ChEBI" id="CHEBI:64076"/>
    </ligand>
</feature>
<comment type="catalytic activity">
    <reaction evidence="2 18 19">
        <text>(6R)-NADPHX = (6S)-NADPHX</text>
        <dbReference type="Rhea" id="RHEA:32227"/>
        <dbReference type="ChEBI" id="CHEBI:64076"/>
        <dbReference type="ChEBI" id="CHEBI:64077"/>
        <dbReference type="EC" id="5.1.99.6"/>
    </reaction>
</comment>
<evidence type="ECO:0000256" key="4">
    <source>
        <dbReference type="ARBA" id="ARBA00009524"/>
    </source>
</evidence>
<dbReference type="Pfam" id="PF03853">
    <property type="entry name" value="YjeF_N"/>
    <property type="match status" value="1"/>
</dbReference>
<feature type="binding site" evidence="17">
    <location>
        <position position="358"/>
    </location>
    <ligand>
        <name>(6S)-NADPHX</name>
        <dbReference type="ChEBI" id="CHEBI:64076"/>
    </ligand>
</feature>
<comment type="caution">
    <text evidence="22">The sequence shown here is derived from an EMBL/GenBank/DDBJ whole genome shotgun (WGS) entry which is preliminary data.</text>
</comment>
<comment type="function">
    <text evidence="18">Catalyzes the epimerization of the S- and R-forms of NAD(P)HX, a damaged form of NAD(P)H that is a result of enzymatic or heat-dependent hydration. This is a prerequisite for the S-specific NAD(P)H-hydrate dehydratase to allow the repair of both epimers of NAD(P)HX.</text>
</comment>
<dbReference type="RefSeq" id="WP_219762492.1">
    <property type="nucleotide sequence ID" value="NZ_JAHYBZ010000002.1"/>
</dbReference>
<feature type="binding site" evidence="18">
    <location>
        <begin position="62"/>
        <end position="66"/>
    </location>
    <ligand>
        <name>(6S)-NADPHX</name>
        <dbReference type="ChEBI" id="CHEBI:64076"/>
    </ligand>
</feature>
<accession>A0ABS7A6K7</accession>
<name>A0ABS7A6K7_9PROT</name>
<keyword evidence="5 18" id="KW-0479">Metal-binding</keyword>
<dbReference type="EC" id="4.2.1.136" evidence="19"/>
<dbReference type="InterPro" id="IPR036652">
    <property type="entry name" value="YjeF_N_dom_sf"/>
</dbReference>
<evidence type="ECO:0000256" key="11">
    <source>
        <dbReference type="ARBA" id="ARBA00023235"/>
    </source>
</evidence>
<evidence type="ECO:0000256" key="5">
    <source>
        <dbReference type="ARBA" id="ARBA00022723"/>
    </source>
</evidence>
<comment type="similarity">
    <text evidence="18">Belongs to the NnrE/AIBP family.</text>
</comment>
<dbReference type="Pfam" id="PF01256">
    <property type="entry name" value="Carb_kinase"/>
    <property type="match status" value="1"/>
</dbReference>
<comment type="function">
    <text evidence="14 19">Bifunctional enzyme that catalyzes the epimerization of the S- and R-forms of NAD(P)HX and the dehydration of the S-form of NAD(P)HX at the expense of ADP, which is converted to AMP. This allows the repair of both epimers of NAD(P)HX, a damaged form of NAD(P)H that is a result of enzymatic or heat-dependent hydration.</text>
</comment>
<evidence type="ECO:0000256" key="10">
    <source>
        <dbReference type="ARBA" id="ARBA00023027"/>
    </source>
</evidence>
<evidence type="ECO:0000256" key="7">
    <source>
        <dbReference type="ARBA" id="ARBA00022840"/>
    </source>
</evidence>
<comment type="caution">
    <text evidence="18">Lacks conserved residue(s) required for the propagation of feature annotation.</text>
</comment>
<dbReference type="SUPFAM" id="SSF64153">
    <property type="entry name" value="YjeF N-terminal domain-like"/>
    <property type="match status" value="1"/>
</dbReference>
<evidence type="ECO:0000256" key="12">
    <source>
        <dbReference type="ARBA" id="ARBA00023239"/>
    </source>
</evidence>
<reference evidence="22 23" key="1">
    <citation type="submission" date="2021-07" db="EMBL/GenBank/DDBJ databases">
        <authorList>
            <person name="So Y."/>
        </authorList>
    </citation>
    <scope>NUCLEOTIDE SEQUENCE [LARGE SCALE GENOMIC DNA]</scope>
    <source>
        <strain evidence="22 23">HJA6</strain>
    </source>
</reference>
<evidence type="ECO:0000256" key="13">
    <source>
        <dbReference type="ARBA" id="ARBA00023268"/>
    </source>
</evidence>
<evidence type="ECO:0000256" key="6">
    <source>
        <dbReference type="ARBA" id="ARBA00022741"/>
    </source>
</evidence>
<dbReference type="Proteomes" id="UP001196565">
    <property type="component" value="Unassembled WGS sequence"/>
</dbReference>
<evidence type="ECO:0000256" key="3">
    <source>
        <dbReference type="ARBA" id="ARBA00006001"/>
    </source>
</evidence>
<proteinExistence type="inferred from homology"/>
<feature type="binding site" evidence="17">
    <location>
        <position position="420"/>
    </location>
    <ligand>
        <name>AMP</name>
        <dbReference type="ChEBI" id="CHEBI:456215"/>
    </ligand>
</feature>
<feature type="binding site" evidence="17">
    <location>
        <position position="421"/>
    </location>
    <ligand>
        <name>(6S)-NADPHX</name>
        <dbReference type="ChEBI" id="CHEBI:64076"/>
    </ligand>
</feature>
<feature type="binding site" evidence="17">
    <location>
        <begin position="391"/>
        <end position="395"/>
    </location>
    <ligand>
        <name>AMP</name>
        <dbReference type="ChEBI" id="CHEBI:456215"/>
    </ligand>
</feature>
<dbReference type="PANTHER" id="PTHR12592:SF0">
    <property type="entry name" value="ATP-DEPENDENT (S)-NAD(P)H-HYDRATE DEHYDRATASE"/>
    <property type="match status" value="1"/>
</dbReference>
<keyword evidence="13" id="KW-0511">Multifunctional enzyme</keyword>
<comment type="catalytic activity">
    <reaction evidence="1 18 19">
        <text>(6R)-NADHX = (6S)-NADHX</text>
        <dbReference type="Rhea" id="RHEA:32215"/>
        <dbReference type="ChEBI" id="CHEBI:64074"/>
        <dbReference type="ChEBI" id="CHEBI:64075"/>
        <dbReference type="EC" id="5.1.99.6"/>
    </reaction>
</comment>
<dbReference type="EC" id="5.1.99.6" evidence="19"/>
<evidence type="ECO:0000256" key="18">
    <source>
        <dbReference type="HAMAP-Rule" id="MF_01966"/>
    </source>
</evidence>
<comment type="similarity">
    <text evidence="17">Belongs to the NnrD/CARKD family.</text>
</comment>
<comment type="cofactor">
    <cofactor evidence="18 19">
        <name>K(+)</name>
        <dbReference type="ChEBI" id="CHEBI:29103"/>
    </cofactor>
    <text evidence="18 19">Binds 1 potassium ion per subunit.</text>
</comment>
<keyword evidence="7 17" id="KW-0067">ATP-binding</keyword>
<evidence type="ECO:0000256" key="8">
    <source>
        <dbReference type="ARBA" id="ARBA00022857"/>
    </source>
</evidence>
<feature type="binding site" evidence="17">
    <location>
        <position position="311"/>
    </location>
    <ligand>
        <name>(6S)-NADPHX</name>
        <dbReference type="ChEBI" id="CHEBI:64076"/>
    </ligand>
</feature>
<evidence type="ECO:0000313" key="22">
    <source>
        <dbReference type="EMBL" id="MBW6397921.1"/>
    </source>
</evidence>
<evidence type="ECO:0000256" key="14">
    <source>
        <dbReference type="ARBA" id="ARBA00025153"/>
    </source>
</evidence>
<organism evidence="22 23">
    <name type="scientific">Roseomonas alba</name>
    <dbReference type="NCBI Taxonomy" id="2846776"/>
    <lineage>
        <taxon>Bacteria</taxon>
        <taxon>Pseudomonadati</taxon>
        <taxon>Pseudomonadota</taxon>
        <taxon>Alphaproteobacteria</taxon>
        <taxon>Acetobacterales</taxon>
        <taxon>Roseomonadaceae</taxon>
        <taxon>Roseomonas</taxon>
    </lineage>
</organism>
<comment type="catalytic activity">
    <reaction evidence="15 17 19">
        <text>(6S)-NADHX + ADP = AMP + phosphate + NADH + H(+)</text>
        <dbReference type="Rhea" id="RHEA:32223"/>
        <dbReference type="ChEBI" id="CHEBI:15378"/>
        <dbReference type="ChEBI" id="CHEBI:43474"/>
        <dbReference type="ChEBI" id="CHEBI:57945"/>
        <dbReference type="ChEBI" id="CHEBI:64074"/>
        <dbReference type="ChEBI" id="CHEBI:456215"/>
        <dbReference type="ChEBI" id="CHEBI:456216"/>
        <dbReference type="EC" id="4.2.1.136"/>
    </reaction>
</comment>
<gene>
    <name evidence="18" type="primary">nnrE</name>
    <name evidence="17" type="synonym">nnrD</name>
    <name evidence="22" type="ORF">KPL78_08700</name>
</gene>
<comment type="function">
    <text evidence="17">Catalyzes the dehydration of the S-form of NAD(P)HX at the expense of ADP, which is converted to AMP. Together with NAD(P)HX epimerase, which catalyzes the epimerization of the S- and R-forms, the enzyme allows the repair of both epimers of NAD(P)HX, a damaged form of NAD(P)H that is a result of enzymatic or heat-dependent hydration.</text>
</comment>
<comment type="catalytic activity">
    <reaction evidence="16 17 19">
        <text>(6S)-NADPHX + ADP = AMP + phosphate + NADPH + H(+)</text>
        <dbReference type="Rhea" id="RHEA:32235"/>
        <dbReference type="ChEBI" id="CHEBI:15378"/>
        <dbReference type="ChEBI" id="CHEBI:43474"/>
        <dbReference type="ChEBI" id="CHEBI:57783"/>
        <dbReference type="ChEBI" id="CHEBI:64076"/>
        <dbReference type="ChEBI" id="CHEBI:456215"/>
        <dbReference type="ChEBI" id="CHEBI:456216"/>
        <dbReference type="EC" id="4.2.1.136"/>
    </reaction>
</comment>
<feature type="domain" description="YjeF N-terminal" evidence="21">
    <location>
        <begin position="16"/>
        <end position="209"/>
    </location>
</feature>
<dbReference type="PANTHER" id="PTHR12592">
    <property type="entry name" value="ATP-DEPENDENT (S)-NAD(P)H-HYDRATE DEHYDRATASE FAMILY MEMBER"/>
    <property type="match status" value="1"/>
</dbReference>
<comment type="similarity">
    <text evidence="3 19">In the N-terminal section; belongs to the NnrE/AIBP family.</text>
</comment>
<dbReference type="InterPro" id="IPR029056">
    <property type="entry name" value="Ribokinase-like"/>
</dbReference>
<dbReference type="PIRSF" id="PIRSF017184">
    <property type="entry name" value="Nnr"/>
    <property type="match status" value="1"/>
</dbReference>
<dbReference type="PROSITE" id="PS51383">
    <property type="entry name" value="YJEF_C_3"/>
    <property type="match status" value="1"/>
</dbReference>
<dbReference type="SUPFAM" id="SSF53613">
    <property type="entry name" value="Ribokinase-like"/>
    <property type="match status" value="1"/>
</dbReference>
<evidence type="ECO:0000259" key="20">
    <source>
        <dbReference type="PROSITE" id="PS51383"/>
    </source>
</evidence>
<evidence type="ECO:0000313" key="23">
    <source>
        <dbReference type="Proteomes" id="UP001196565"/>
    </source>
</evidence>
<evidence type="ECO:0000256" key="2">
    <source>
        <dbReference type="ARBA" id="ARBA00000909"/>
    </source>
</evidence>
<dbReference type="PROSITE" id="PS01049">
    <property type="entry name" value="YJEF_C_1"/>
    <property type="match status" value="1"/>
</dbReference>
<dbReference type="InterPro" id="IPR000631">
    <property type="entry name" value="CARKD"/>
</dbReference>
<evidence type="ECO:0000256" key="1">
    <source>
        <dbReference type="ARBA" id="ARBA00000013"/>
    </source>
</evidence>
<dbReference type="PROSITE" id="PS01050">
    <property type="entry name" value="YJEF_C_2"/>
    <property type="match status" value="1"/>
</dbReference>
<feature type="binding site" evidence="17">
    <location>
        <position position="251"/>
    </location>
    <ligand>
        <name>(6S)-NADPHX</name>
        <dbReference type="ChEBI" id="CHEBI:64076"/>
    </ligand>
</feature>
<feature type="domain" description="YjeF C-terminal" evidence="20">
    <location>
        <begin position="217"/>
        <end position="475"/>
    </location>
</feature>
<dbReference type="InterPro" id="IPR030677">
    <property type="entry name" value="Nnr"/>
</dbReference>
<keyword evidence="8 17" id="KW-0521">NADP</keyword>
<evidence type="ECO:0000256" key="9">
    <source>
        <dbReference type="ARBA" id="ARBA00022958"/>
    </source>
</evidence>
<dbReference type="NCBIfam" id="TIGR00196">
    <property type="entry name" value="yjeF_cterm"/>
    <property type="match status" value="1"/>
</dbReference>
<dbReference type="InterPro" id="IPR004443">
    <property type="entry name" value="YjeF_N_dom"/>
</dbReference>
<dbReference type="HAMAP" id="MF_01965">
    <property type="entry name" value="NADHX_dehydratase"/>
    <property type="match status" value="1"/>
</dbReference>
<evidence type="ECO:0000256" key="19">
    <source>
        <dbReference type="PIRNR" id="PIRNR017184"/>
    </source>
</evidence>
<protein>
    <recommendedName>
        <fullName evidence="19">Bifunctional NAD(P)H-hydrate repair enzyme</fullName>
    </recommendedName>
    <alternativeName>
        <fullName evidence="19">Nicotinamide nucleotide repair protein</fullName>
    </alternativeName>
    <domain>
        <recommendedName>
            <fullName evidence="19">ADP-dependent (S)-NAD(P)H-hydrate dehydratase</fullName>
            <ecNumber evidence="19">4.2.1.136</ecNumber>
        </recommendedName>
        <alternativeName>
            <fullName evidence="19">ADP-dependent NAD(P)HX dehydratase</fullName>
        </alternativeName>
    </domain>
    <domain>
        <recommendedName>
            <fullName evidence="19">NAD(P)H-hydrate epimerase</fullName>
            <ecNumber evidence="19">5.1.99.6</ecNumber>
        </recommendedName>
    </domain>
</protein>
<keyword evidence="6 17" id="KW-0547">Nucleotide-binding</keyword>
<keyword evidence="12 17" id="KW-0456">Lyase</keyword>
<feature type="binding site" evidence="18">
    <location>
        <position position="63"/>
    </location>
    <ligand>
        <name>K(+)</name>
        <dbReference type="ChEBI" id="CHEBI:29103"/>
    </ligand>
</feature>